<evidence type="ECO:0000313" key="2">
    <source>
        <dbReference type="Proteomes" id="UP000324797"/>
    </source>
</evidence>
<keyword evidence="2" id="KW-1185">Reference proteome</keyword>
<gene>
    <name evidence="1" type="ORF">FXV83_15890</name>
</gene>
<organism evidence="1 2">
    <name type="scientific">Bradyrhizobium hipponense</name>
    <dbReference type="NCBI Taxonomy" id="2605638"/>
    <lineage>
        <taxon>Bacteria</taxon>
        <taxon>Pseudomonadati</taxon>
        <taxon>Pseudomonadota</taxon>
        <taxon>Alphaproteobacteria</taxon>
        <taxon>Hyphomicrobiales</taxon>
        <taxon>Nitrobacteraceae</taxon>
        <taxon>Bradyrhizobium</taxon>
    </lineage>
</organism>
<reference evidence="1 2" key="1">
    <citation type="submission" date="2019-08" db="EMBL/GenBank/DDBJ databases">
        <title>Bradyrhizobium hipponensis sp. nov., a rhizobium isolated from a Lupinus angustifolius root nodule in Tunisia.</title>
        <authorList>
            <person name="Off K."/>
            <person name="Rejili M."/>
            <person name="Mars M."/>
            <person name="Brachmann A."/>
            <person name="Marin M."/>
        </authorList>
    </citation>
    <scope>NUCLEOTIDE SEQUENCE [LARGE SCALE GENOMIC DNA]</scope>
    <source>
        <strain evidence="2">aSej3</strain>
    </source>
</reference>
<accession>A0A5S4YLY9</accession>
<dbReference type="AlphaFoldDB" id="A0A5S4YLY9"/>
<dbReference type="Proteomes" id="UP000324797">
    <property type="component" value="Unassembled WGS sequence"/>
</dbReference>
<protein>
    <submittedName>
        <fullName evidence="1">Uncharacterized protein</fullName>
    </submittedName>
</protein>
<dbReference type="EMBL" id="VSTH01000051">
    <property type="protein sequence ID" value="TYO65416.1"/>
    <property type="molecule type" value="Genomic_DNA"/>
</dbReference>
<sequence>MERHVREVKKVAEEMKRSGEIEAFSFGHDKKHHLIEFQVRGKWMSVPVSVSPRTPYSANYARQQIRRRIRAMS</sequence>
<proteinExistence type="predicted"/>
<evidence type="ECO:0000313" key="1">
    <source>
        <dbReference type="EMBL" id="TYO65416.1"/>
    </source>
</evidence>
<name>A0A5S4YLY9_9BRAD</name>
<comment type="caution">
    <text evidence="1">The sequence shown here is derived from an EMBL/GenBank/DDBJ whole genome shotgun (WGS) entry which is preliminary data.</text>
</comment>